<keyword evidence="1" id="KW-0479">Metal-binding</keyword>
<protein>
    <submittedName>
        <fullName evidence="6">P-loop NTPase</fullName>
    </submittedName>
</protein>
<accession>A0A838YQC8</accession>
<evidence type="ECO:0000256" key="1">
    <source>
        <dbReference type="ARBA" id="ARBA00022723"/>
    </source>
</evidence>
<gene>
    <name evidence="6" type="ORF">H2021_00495</name>
</gene>
<keyword evidence="5" id="KW-0411">Iron-sulfur</keyword>
<dbReference type="EMBL" id="JACETM010000002">
    <property type="protein sequence ID" value="MBA4723673.1"/>
    <property type="molecule type" value="Genomic_DNA"/>
</dbReference>
<organism evidence="6 7">
    <name type="scientific">SAR86 cluster bacterium</name>
    <dbReference type="NCBI Taxonomy" id="2030880"/>
    <lineage>
        <taxon>Bacteria</taxon>
        <taxon>Pseudomonadati</taxon>
        <taxon>Pseudomonadota</taxon>
        <taxon>Gammaproteobacteria</taxon>
        <taxon>SAR86 cluster</taxon>
    </lineage>
</organism>
<dbReference type="InterPro" id="IPR027417">
    <property type="entry name" value="P-loop_NTPase"/>
</dbReference>
<dbReference type="CDD" id="cd02037">
    <property type="entry name" value="Mrp_NBP35"/>
    <property type="match status" value="1"/>
</dbReference>
<dbReference type="Pfam" id="PF10609">
    <property type="entry name" value="ParA"/>
    <property type="match status" value="1"/>
</dbReference>
<dbReference type="Proteomes" id="UP000585327">
    <property type="component" value="Unassembled WGS sequence"/>
</dbReference>
<dbReference type="Gene3D" id="3.40.50.300">
    <property type="entry name" value="P-loop containing nucleotide triphosphate hydrolases"/>
    <property type="match status" value="1"/>
</dbReference>
<dbReference type="GO" id="GO:0005524">
    <property type="term" value="F:ATP binding"/>
    <property type="evidence" value="ECO:0007669"/>
    <property type="project" value="UniProtKB-KW"/>
</dbReference>
<dbReference type="SUPFAM" id="SSF52540">
    <property type="entry name" value="P-loop containing nucleoside triphosphate hydrolases"/>
    <property type="match status" value="1"/>
</dbReference>
<dbReference type="InterPro" id="IPR044304">
    <property type="entry name" value="NUBPL-like"/>
</dbReference>
<dbReference type="PANTHER" id="PTHR42961:SF2">
    <property type="entry name" value="IRON-SULFUR PROTEIN NUBPL"/>
    <property type="match status" value="1"/>
</dbReference>
<evidence type="ECO:0000313" key="7">
    <source>
        <dbReference type="Proteomes" id="UP000585327"/>
    </source>
</evidence>
<proteinExistence type="predicted"/>
<dbReference type="InterPro" id="IPR033756">
    <property type="entry name" value="YlxH/NBP35"/>
</dbReference>
<evidence type="ECO:0000256" key="3">
    <source>
        <dbReference type="ARBA" id="ARBA00022840"/>
    </source>
</evidence>
<keyword evidence="2" id="KW-0547">Nucleotide-binding</keyword>
<dbReference type="InterPro" id="IPR019591">
    <property type="entry name" value="Mrp/NBP35_ATP-bd"/>
</dbReference>
<evidence type="ECO:0000313" key="6">
    <source>
        <dbReference type="EMBL" id="MBA4723673.1"/>
    </source>
</evidence>
<evidence type="ECO:0000256" key="2">
    <source>
        <dbReference type="ARBA" id="ARBA00022741"/>
    </source>
</evidence>
<dbReference type="GO" id="GO:0046872">
    <property type="term" value="F:metal ion binding"/>
    <property type="evidence" value="ECO:0007669"/>
    <property type="project" value="UniProtKB-KW"/>
</dbReference>
<dbReference type="AlphaFoldDB" id="A0A838YQC8"/>
<dbReference type="GO" id="GO:0051539">
    <property type="term" value="F:4 iron, 4 sulfur cluster binding"/>
    <property type="evidence" value="ECO:0007669"/>
    <property type="project" value="TreeGrafter"/>
</dbReference>
<name>A0A838YQC8_9GAMM</name>
<dbReference type="GO" id="GO:0140663">
    <property type="term" value="F:ATP-dependent FeS chaperone activity"/>
    <property type="evidence" value="ECO:0007669"/>
    <property type="project" value="InterPro"/>
</dbReference>
<evidence type="ECO:0000256" key="4">
    <source>
        <dbReference type="ARBA" id="ARBA00023004"/>
    </source>
</evidence>
<sequence length="235" mass="25920">MSVKKIIAIASAKGGVGKSSITALLAANLSKNLKIGILDADIYGPNQHILFDVENNKPEVTDINGSKKFIPVTAQNNIKINSMGFILDDEKAAIWRGPMLSGAIKQLMDSTIWDDLDILFVDMPPGTGDAYLTVSSEIKPDHAILITTPNKLAIHDTLKSLSTFSKLKTNVLGFIENNLFQTNVKQSYPDLTSNDIKFMGSLSFDNSIHNFDFFRSNEEINHITTYLLELLNESN</sequence>
<reference evidence="6 7" key="1">
    <citation type="submission" date="2020-06" db="EMBL/GenBank/DDBJ databases">
        <title>Dysbiosis in marine aquaculture revealed through microbiome analysis: reverse ecology for environmental sustainability.</title>
        <authorList>
            <person name="Haro-Moreno J.M."/>
            <person name="Coutinho F.H."/>
            <person name="Zaragoza-Solas A."/>
            <person name="Picazo A."/>
            <person name="Almagro-Moreno S."/>
            <person name="Lopez-Perez M."/>
        </authorList>
    </citation>
    <scope>NUCLEOTIDE SEQUENCE [LARGE SCALE GENOMIC DNA]</scope>
    <source>
        <strain evidence="6">MCMED-G42</strain>
    </source>
</reference>
<comment type="caution">
    <text evidence="6">The sequence shown here is derived from an EMBL/GenBank/DDBJ whole genome shotgun (WGS) entry which is preliminary data.</text>
</comment>
<evidence type="ECO:0000256" key="5">
    <source>
        <dbReference type="ARBA" id="ARBA00023014"/>
    </source>
</evidence>
<dbReference type="PANTHER" id="PTHR42961">
    <property type="entry name" value="IRON-SULFUR PROTEIN NUBPL"/>
    <property type="match status" value="1"/>
</dbReference>
<dbReference type="GO" id="GO:0016226">
    <property type="term" value="P:iron-sulfur cluster assembly"/>
    <property type="evidence" value="ECO:0007669"/>
    <property type="project" value="InterPro"/>
</dbReference>
<keyword evidence="3" id="KW-0067">ATP-binding</keyword>
<keyword evidence="4" id="KW-0408">Iron</keyword>